<accession>A0A8K1G2S8</accession>
<comment type="caution">
    <text evidence="1">The sequence shown here is derived from an EMBL/GenBank/DDBJ whole genome shotgun (WGS) entry which is preliminary data.</text>
</comment>
<protein>
    <submittedName>
        <fullName evidence="1">Uncharacterized protein</fullName>
    </submittedName>
</protein>
<proteinExistence type="predicted"/>
<evidence type="ECO:0000313" key="1">
    <source>
        <dbReference type="EMBL" id="TRZ10510.1"/>
    </source>
</evidence>
<dbReference type="AlphaFoldDB" id="A0A8K1G2S8"/>
<organism evidence="1 2">
    <name type="scientific">Zosterops borbonicus</name>
    <dbReference type="NCBI Taxonomy" id="364589"/>
    <lineage>
        <taxon>Eukaryota</taxon>
        <taxon>Metazoa</taxon>
        <taxon>Chordata</taxon>
        <taxon>Craniata</taxon>
        <taxon>Vertebrata</taxon>
        <taxon>Euteleostomi</taxon>
        <taxon>Archelosauria</taxon>
        <taxon>Archosauria</taxon>
        <taxon>Dinosauria</taxon>
        <taxon>Saurischia</taxon>
        <taxon>Theropoda</taxon>
        <taxon>Coelurosauria</taxon>
        <taxon>Aves</taxon>
        <taxon>Neognathae</taxon>
        <taxon>Neoaves</taxon>
        <taxon>Telluraves</taxon>
        <taxon>Australaves</taxon>
        <taxon>Passeriformes</taxon>
        <taxon>Sylvioidea</taxon>
        <taxon>Zosteropidae</taxon>
        <taxon>Zosterops</taxon>
    </lineage>
</organism>
<reference evidence="1" key="1">
    <citation type="submission" date="2019-04" db="EMBL/GenBank/DDBJ databases">
        <title>Genome assembly of Zosterops borbonicus 15179.</title>
        <authorList>
            <person name="Leroy T."/>
            <person name="Anselmetti Y."/>
            <person name="Tilak M.-K."/>
            <person name="Nabholz B."/>
        </authorList>
    </citation>
    <scope>NUCLEOTIDE SEQUENCE</scope>
    <source>
        <strain evidence="1">HGM_15179</strain>
        <tissue evidence="1">Muscle</tissue>
    </source>
</reference>
<evidence type="ECO:0000313" key="2">
    <source>
        <dbReference type="Proteomes" id="UP000796761"/>
    </source>
</evidence>
<keyword evidence="2" id="KW-1185">Reference proteome</keyword>
<dbReference type="EMBL" id="SWJQ01000849">
    <property type="protein sequence ID" value="TRZ10510.1"/>
    <property type="molecule type" value="Genomic_DNA"/>
</dbReference>
<sequence length="135" mass="14991">MAPGLDLECVASRSREVIRPLELGTEGQRLAKRVTTLRTSLVDLTINHTPPPREEICKHIGFAGAEQRGKVLLCPFSSFPGEQLEDEQISTVPFSFSATYELWVTPKVKKGQCKYLSSLNPSHPLERPEETKGSV</sequence>
<gene>
    <name evidence="1" type="ORF">HGM15179_016594</name>
</gene>
<dbReference type="Proteomes" id="UP000796761">
    <property type="component" value="Unassembled WGS sequence"/>
</dbReference>
<name>A0A8K1G2S8_9PASS</name>